<dbReference type="SMART" id="SM00382">
    <property type="entry name" value="AAA"/>
    <property type="match status" value="1"/>
</dbReference>
<comment type="function">
    <text evidence="5">Involved in regulation of DNA replication.</text>
</comment>
<keyword evidence="2 5" id="KW-0235">DNA replication</keyword>
<dbReference type="InterPro" id="IPR049945">
    <property type="entry name" value="AAA_22"/>
</dbReference>
<feature type="domain" description="Cdc6 C-terminal" evidence="7">
    <location>
        <begin position="314"/>
        <end position="389"/>
    </location>
</feature>
<evidence type="ECO:0000259" key="6">
    <source>
        <dbReference type="SMART" id="SM00382"/>
    </source>
</evidence>
<dbReference type="Proteomes" id="UP000062475">
    <property type="component" value="Chromosome"/>
</dbReference>
<evidence type="ECO:0000313" key="16">
    <source>
        <dbReference type="Proteomes" id="UP000061362"/>
    </source>
</evidence>
<evidence type="ECO:0000313" key="18">
    <source>
        <dbReference type="Proteomes" id="UP000062475"/>
    </source>
</evidence>
<evidence type="ECO:0000313" key="15">
    <source>
        <dbReference type="Proteomes" id="UP000056255"/>
    </source>
</evidence>
<dbReference type="NCBIfam" id="TIGR02928">
    <property type="entry name" value="orc1/cdc6 family replication initiation protein"/>
    <property type="match status" value="1"/>
</dbReference>
<name>A0A088E4F2_9CREN</name>
<evidence type="ECO:0000313" key="11">
    <source>
        <dbReference type="EMBL" id="AKV78294.1"/>
    </source>
</evidence>
<evidence type="ECO:0000313" key="10">
    <source>
        <dbReference type="EMBL" id="AKV76043.1"/>
    </source>
</evidence>
<evidence type="ECO:0000259" key="7">
    <source>
        <dbReference type="SMART" id="SM01074"/>
    </source>
</evidence>
<dbReference type="RefSeq" id="WP_012020663.1">
    <property type="nucleotide sequence ID" value="NZ_CP008822.1"/>
</dbReference>
<keyword evidence="9" id="KW-0131">Cell cycle</keyword>
<dbReference type="OrthoDB" id="195574at2157"/>
<dbReference type="OMA" id="DYLWEIL"/>
<dbReference type="EMBL" id="CP012175">
    <property type="protein sequence ID" value="AKV80539.1"/>
    <property type="molecule type" value="Genomic_DNA"/>
</dbReference>
<dbReference type="SUPFAM" id="SSF52540">
    <property type="entry name" value="P-loop containing nucleoside triphosphate hydrolases"/>
    <property type="match status" value="1"/>
</dbReference>
<dbReference type="EMBL" id="CP012176">
    <property type="protein sequence ID" value="AKV82787.1"/>
    <property type="molecule type" value="Genomic_DNA"/>
</dbReference>
<dbReference type="Proteomes" id="UP000068832">
    <property type="component" value="Chromosome"/>
</dbReference>
<dbReference type="InterPro" id="IPR050311">
    <property type="entry name" value="ORC1/CDC6"/>
</dbReference>
<gene>
    <name evidence="8" type="ORF">HA72_0701</name>
    <name evidence="9" type="ORF">MsedA_0714</name>
    <name evidence="10" type="ORF">MsedB_0714</name>
    <name evidence="11" type="ORF">MsedC_0713</name>
    <name evidence="12" type="ORF">MsedD_0714</name>
    <name evidence="13" type="ORF">MsedE_0714</name>
</gene>
<dbReference type="EMBL" id="CP012172">
    <property type="protein sequence ID" value="AKV73803.1"/>
    <property type="molecule type" value="Genomic_DNA"/>
</dbReference>
<evidence type="ECO:0000256" key="1">
    <source>
        <dbReference type="ARBA" id="ARBA00006184"/>
    </source>
</evidence>
<dbReference type="InterPro" id="IPR015163">
    <property type="entry name" value="Cdc6_C"/>
</dbReference>
<dbReference type="CDD" id="cd00009">
    <property type="entry name" value="AAA"/>
    <property type="match status" value="1"/>
</dbReference>
<dbReference type="FunFam" id="3.40.50.300:FF:003245">
    <property type="entry name" value="ORC1-type DNA replication protein"/>
    <property type="match status" value="1"/>
</dbReference>
<comment type="caution">
    <text evidence="5">Lacks conserved residue(s) required for the propagation of feature annotation.</text>
</comment>
<dbReference type="CDD" id="cd08768">
    <property type="entry name" value="Cdc6_C"/>
    <property type="match status" value="1"/>
</dbReference>
<dbReference type="Pfam" id="PF22703">
    <property type="entry name" value="Cdc6_lid"/>
    <property type="match status" value="1"/>
</dbReference>
<dbReference type="Proteomes" id="UP000029084">
    <property type="component" value="Chromosome"/>
</dbReference>
<evidence type="ECO:0000256" key="5">
    <source>
        <dbReference type="HAMAP-Rule" id="MF_01407"/>
    </source>
</evidence>
<evidence type="ECO:0000256" key="4">
    <source>
        <dbReference type="ARBA" id="ARBA00022840"/>
    </source>
</evidence>
<evidence type="ECO:0000313" key="13">
    <source>
        <dbReference type="EMBL" id="AKV82787.1"/>
    </source>
</evidence>
<dbReference type="InterPro" id="IPR036388">
    <property type="entry name" value="WH-like_DNA-bd_sf"/>
</dbReference>
<feature type="domain" description="AAA+ ATPase" evidence="6">
    <location>
        <begin position="68"/>
        <end position="222"/>
    </location>
</feature>
<dbReference type="Pfam" id="PF13401">
    <property type="entry name" value="AAA_22"/>
    <property type="match status" value="1"/>
</dbReference>
<dbReference type="HAMAP" id="MF_01407">
    <property type="entry name" value="ORC1_type_DNA_replic_protein"/>
    <property type="match status" value="1"/>
</dbReference>
<dbReference type="Proteomes" id="UP000061362">
    <property type="component" value="Chromosome"/>
</dbReference>
<reference evidence="16 17" key="2">
    <citation type="journal article" date="2015" name="Genome Announc.">
        <title>Complete Genome Sequences of Evolved Arsenate-Resistant Metallosphaera sedula Strains.</title>
        <authorList>
            <person name="Ai C."/>
            <person name="McCarthy S."/>
            <person name="Schackwitz W."/>
            <person name="Martin J."/>
            <person name="Lipzen A."/>
            <person name="Blum P."/>
        </authorList>
    </citation>
    <scope>NUCLEOTIDE SEQUENCE [LARGE SCALE GENOMIC DNA]</scope>
    <source>
        <strain evidence="11 17">ARS120-1</strain>
        <strain evidence="12 16">ARS120-2</strain>
        <strain evidence="9 19">ARS50-1</strain>
        <strain evidence="10 18">ARS50-2</strain>
    </source>
</reference>
<keyword evidence="4 5" id="KW-0067">ATP-binding</keyword>
<evidence type="ECO:0000313" key="17">
    <source>
        <dbReference type="Proteomes" id="UP000062398"/>
    </source>
</evidence>
<dbReference type="InterPro" id="IPR055237">
    <property type="entry name" value="Cdc6_lid"/>
</dbReference>
<dbReference type="AlphaFoldDB" id="A0A088E4F2"/>
<evidence type="ECO:0000313" key="8">
    <source>
        <dbReference type="EMBL" id="AIM26863.1"/>
    </source>
</evidence>
<feature type="binding site" evidence="5">
    <location>
        <position position="221"/>
    </location>
    <ligand>
        <name>ATP</name>
        <dbReference type="ChEBI" id="CHEBI:30616"/>
    </ligand>
</feature>
<evidence type="ECO:0000313" key="12">
    <source>
        <dbReference type="EMBL" id="AKV80539.1"/>
    </source>
</evidence>
<dbReference type="Gene3D" id="3.40.50.300">
    <property type="entry name" value="P-loop containing nucleotide triphosphate hydrolases"/>
    <property type="match status" value="1"/>
</dbReference>
<dbReference type="PATRIC" id="fig|43687.5.peg.716"/>
<evidence type="ECO:0000256" key="3">
    <source>
        <dbReference type="ARBA" id="ARBA00022741"/>
    </source>
</evidence>
<dbReference type="SMART" id="SM01074">
    <property type="entry name" value="Cdc6_C"/>
    <property type="match status" value="1"/>
</dbReference>
<keyword evidence="3 5" id="KW-0547">Nucleotide-binding</keyword>
<dbReference type="SUPFAM" id="SSF46785">
    <property type="entry name" value="Winged helix' DNA-binding domain"/>
    <property type="match status" value="1"/>
</dbReference>
<comment type="similarity">
    <text evidence="1 5">Belongs to the CDC6/cdc18 family.</text>
</comment>
<dbReference type="Proteomes" id="UP000056255">
    <property type="component" value="Chromosome"/>
</dbReference>
<organism evidence="8 14">
    <name type="scientific">Metallosphaera sedula</name>
    <dbReference type="NCBI Taxonomy" id="43687"/>
    <lineage>
        <taxon>Archaea</taxon>
        <taxon>Thermoproteota</taxon>
        <taxon>Thermoprotei</taxon>
        <taxon>Sulfolobales</taxon>
        <taxon>Sulfolobaceae</taxon>
        <taxon>Metallosphaera</taxon>
    </lineage>
</organism>
<dbReference type="Proteomes" id="UP000062398">
    <property type="component" value="Chromosome"/>
</dbReference>
<dbReference type="Gene3D" id="1.10.10.10">
    <property type="entry name" value="Winged helix-like DNA-binding domain superfamily/Winged helix DNA-binding domain"/>
    <property type="match status" value="1"/>
</dbReference>
<dbReference type="EMBL" id="CP012173">
    <property type="protein sequence ID" value="AKV76043.1"/>
    <property type="molecule type" value="Genomic_DNA"/>
</dbReference>
<dbReference type="InterPro" id="IPR036390">
    <property type="entry name" value="WH_DNA-bd_sf"/>
</dbReference>
<dbReference type="GO" id="GO:0006260">
    <property type="term" value="P:DNA replication"/>
    <property type="evidence" value="ECO:0007669"/>
    <property type="project" value="UniProtKB-UniRule"/>
</dbReference>
<dbReference type="EMBL" id="CP012174">
    <property type="protein sequence ID" value="AKV78294.1"/>
    <property type="molecule type" value="Genomic_DNA"/>
</dbReference>
<dbReference type="PANTHER" id="PTHR10763:SF26">
    <property type="entry name" value="CELL DIVISION CONTROL PROTEIN 6 HOMOLOG"/>
    <property type="match status" value="1"/>
</dbReference>
<feature type="binding site" evidence="5">
    <location>
        <begin position="80"/>
        <end position="84"/>
    </location>
    <ligand>
        <name>ATP</name>
        <dbReference type="ChEBI" id="CHEBI:30616"/>
    </ligand>
</feature>
<dbReference type="Pfam" id="PF09079">
    <property type="entry name" value="WHD_Cdc6"/>
    <property type="match status" value="1"/>
</dbReference>
<evidence type="ECO:0000256" key="2">
    <source>
        <dbReference type="ARBA" id="ARBA00022705"/>
    </source>
</evidence>
<dbReference type="GeneID" id="91755154"/>
<dbReference type="GO" id="GO:0051301">
    <property type="term" value="P:cell division"/>
    <property type="evidence" value="ECO:0007669"/>
    <property type="project" value="UniProtKB-KW"/>
</dbReference>
<dbReference type="GO" id="GO:0016887">
    <property type="term" value="F:ATP hydrolysis activity"/>
    <property type="evidence" value="ECO:0007669"/>
    <property type="project" value="InterPro"/>
</dbReference>
<evidence type="ECO:0000313" key="14">
    <source>
        <dbReference type="Proteomes" id="UP000029084"/>
    </source>
</evidence>
<reference evidence="13 15" key="3">
    <citation type="submission" date="2015-07" db="EMBL/GenBank/DDBJ databases">
        <title>Physiological, transcriptional responses and genome re-sequencing of acid resistant extremely thermoacidophilic Metallosphaera sedula SARC-M1.</title>
        <authorList>
            <person name="Ai C."/>
            <person name="McCarthy S."/>
            <person name="Eckrich V."/>
            <person name="Rudrappa D."/>
            <person name="Qiu G."/>
            <person name="Blum P."/>
        </authorList>
    </citation>
    <scope>NUCLEOTIDE SEQUENCE [LARGE SCALE GENOMIC DNA]</scope>
    <source>
        <strain evidence="13 15">SARC-M1</strain>
    </source>
</reference>
<dbReference type="PANTHER" id="PTHR10763">
    <property type="entry name" value="CELL DIVISION CONTROL PROTEIN 6-RELATED"/>
    <property type="match status" value="1"/>
</dbReference>
<keyword evidence="9" id="KW-0132">Cell division</keyword>
<protein>
    <recommendedName>
        <fullName evidence="5">ORC1-type DNA replication protein</fullName>
    </recommendedName>
</protein>
<dbReference type="InterPro" id="IPR027417">
    <property type="entry name" value="P-loop_NTPase"/>
</dbReference>
<sequence>MPQSETQFNYGNLGNSVIREALKGGKGEVIKNPKVFIDPLSVFTDIPFREDIIRETAIAVRYFVKNDVKFSNLFLGLTGTGKTFVVKYIYNEIEEVKKEDPDYSGVKQVYLNSREVGGTPQAVLSVIAEKLTNSLVPRHGVNLGEYIDKIKSVLRGKKAIIYLDEVDTLVKRRGGDIVLYQLLRADADVSVIMISNDINVRDYMEPRVLSSLGPSVIFKPYDAVQLKEILAKYAEYGLIDGTFNDEILSYIAAISAREHGDARKAVNLLFRSAQLASGIGFIKKEHVDKAIVEYEQERLFEAVKSLPFHYKLALRAIVTTEDVVTAHKVYSKYCDKLKQKPLSYRRFSDIVSELDMFGIVKIKIMNRGRAGGIRKYVEVHDKEKIMKALDENLAEEMGYEYDEGSDVETS</sequence>
<dbReference type="InterPro" id="IPR014277">
    <property type="entry name" value="Orc1/Cdc6_arc"/>
</dbReference>
<evidence type="ECO:0000313" key="9">
    <source>
        <dbReference type="EMBL" id="AKV73803.1"/>
    </source>
</evidence>
<evidence type="ECO:0000313" key="19">
    <source>
        <dbReference type="Proteomes" id="UP000068832"/>
    </source>
</evidence>
<dbReference type="InterPro" id="IPR003593">
    <property type="entry name" value="AAA+_ATPase"/>
</dbReference>
<accession>A0A088E4F2</accession>
<dbReference type="Gene3D" id="1.10.8.60">
    <property type="match status" value="1"/>
</dbReference>
<dbReference type="EMBL" id="CP008822">
    <property type="protein sequence ID" value="AIM26863.1"/>
    <property type="molecule type" value="Genomic_DNA"/>
</dbReference>
<proteinExistence type="inferred from homology"/>
<dbReference type="GO" id="GO:0005524">
    <property type="term" value="F:ATP binding"/>
    <property type="evidence" value="ECO:0007669"/>
    <property type="project" value="UniProtKB-UniRule"/>
</dbReference>
<reference evidence="8 14" key="1">
    <citation type="journal article" date="2014" name="J. Bacteriol.">
        <title>Role of an Archaeal PitA Transporter in the Copper and Arsenic Resistance of Metallosphaera sedula, an Extreme Thermoacidophile.</title>
        <authorList>
            <person name="McCarthy S."/>
            <person name="Ai C."/>
            <person name="Wheaton G."/>
            <person name="Tevatia R."/>
            <person name="Eckrich V."/>
            <person name="Kelly R."/>
            <person name="Blum P."/>
        </authorList>
    </citation>
    <scope>NUCLEOTIDE SEQUENCE [LARGE SCALE GENOMIC DNA]</scope>
    <source>
        <strain evidence="8 14">CuR1</strain>
    </source>
</reference>